<keyword evidence="3" id="KW-1185">Reference proteome</keyword>
<feature type="region of interest" description="Disordered" evidence="1">
    <location>
        <begin position="1"/>
        <end position="52"/>
    </location>
</feature>
<feature type="compositionally biased region" description="Basic and acidic residues" evidence="1">
    <location>
        <begin position="10"/>
        <end position="24"/>
    </location>
</feature>
<feature type="region of interest" description="Disordered" evidence="1">
    <location>
        <begin position="103"/>
        <end position="135"/>
    </location>
</feature>
<dbReference type="AlphaFoldDB" id="A0AAQ3UFD1"/>
<sequence>MRTPSPPPWAERRPAVSVDLDRGSRSAPAEVDGVSAASLEGSRGRRARARAAAPRRALFGSRRGCARALFAGNRRNRVRLAARWELAGPRPRAAPPPLLLVEGTTGSAMGAAPDRRPTPRPRMGVVATTSSTSSTAALRCGGGRIDAPRFLHGLLVAPPDPPLPQVVPPRALRWPRRLFGPLLDVWLARPSLPLASAVRLSLARWRPRGVGGGAGDGEEVRSGGGQQEGELSGLARRRPSRAAGPDVVEAEPRGGGLGPASTACISNYGRRLLPPAMWMILKPRTRTTWMPSTRAGVSKPPCRVRRGGACPVWPVRGCNLHRF</sequence>
<gene>
    <name evidence="2" type="ORF">U9M48_036904</name>
</gene>
<evidence type="ECO:0000313" key="3">
    <source>
        <dbReference type="Proteomes" id="UP001341281"/>
    </source>
</evidence>
<dbReference type="EMBL" id="CP144752">
    <property type="protein sequence ID" value="WVZ90619.1"/>
    <property type="molecule type" value="Genomic_DNA"/>
</dbReference>
<feature type="region of interest" description="Disordered" evidence="1">
    <location>
        <begin position="209"/>
        <end position="255"/>
    </location>
</feature>
<protein>
    <submittedName>
        <fullName evidence="2">Uncharacterized protein</fullName>
    </submittedName>
</protein>
<organism evidence="2 3">
    <name type="scientific">Paspalum notatum var. saurae</name>
    <dbReference type="NCBI Taxonomy" id="547442"/>
    <lineage>
        <taxon>Eukaryota</taxon>
        <taxon>Viridiplantae</taxon>
        <taxon>Streptophyta</taxon>
        <taxon>Embryophyta</taxon>
        <taxon>Tracheophyta</taxon>
        <taxon>Spermatophyta</taxon>
        <taxon>Magnoliopsida</taxon>
        <taxon>Liliopsida</taxon>
        <taxon>Poales</taxon>
        <taxon>Poaceae</taxon>
        <taxon>PACMAD clade</taxon>
        <taxon>Panicoideae</taxon>
        <taxon>Andropogonodae</taxon>
        <taxon>Paspaleae</taxon>
        <taxon>Paspalinae</taxon>
        <taxon>Paspalum</taxon>
    </lineage>
</organism>
<dbReference type="Proteomes" id="UP001341281">
    <property type="component" value="Chromosome 08"/>
</dbReference>
<reference evidence="2 3" key="1">
    <citation type="submission" date="2024-02" db="EMBL/GenBank/DDBJ databases">
        <title>High-quality chromosome-scale genome assembly of Pensacola bahiagrass (Paspalum notatum Flugge var. saurae).</title>
        <authorList>
            <person name="Vega J.M."/>
            <person name="Podio M."/>
            <person name="Orjuela J."/>
            <person name="Siena L.A."/>
            <person name="Pessino S.C."/>
            <person name="Combes M.C."/>
            <person name="Mariac C."/>
            <person name="Albertini E."/>
            <person name="Pupilli F."/>
            <person name="Ortiz J.P.A."/>
            <person name="Leblanc O."/>
        </authorList>
    </citation>
    <scope>NUCLEOTIDE SEQUENCE [LARGE SCALE GENOMIC DNA]</scope>
    <source>
        <strain evidence="2">R1</strain>
        <tissue evidence="2">Leaf</tissue>
    </source>
</reference>
<proteinExistence type="predicted"/>
<evidence type="ECO:0000256" key="1">
    <source>
        <dbReference type="SAM" id="MobiDB-lite"/>
    </source>
</evidence>
<accession>A0AAQ3UFD1</accession>
<evidence type="ECO:0000313" key="2">
    <source>
        <dbReference type="EMBL" id="WVZ90619.1"/>
    </source>
</evidence>
<name>A0AAQ3UFD1_PASNO</name>